<dbReference type="InterPro" id="IPR005829">
    <property type="entry name" value="Sugar_transporter_CS"/>
</dbReference>
<feature type="transmembrane region" description="Helical" evidence="5">
    <location>
        <begin position="78"/>
        <end position="97"/>
    </location>
</feature>
<evidence type="ECO:0000256" key="3">
    <source>
        <dbReference type="ARBA" id="ARBA00022989"/>
    </source>
</evidence>
<gene>
    <name evidence="7" type="ORF">L0C25_12975</name>
</gene>
<dbReference type="RefSeq" id="WP_271632079.1">
    <property type="nucleotide sequence ID" value="NZ_CP094970.1"/>
</dbReference>
<evidence type="ECO:0000313" key="8">
    <source>
        <dbReference type="Proteomes" id="UP001164390"/>
    </source>
</evidence>
<name>A0AA46TE60_9ACTN</name>
<keyword evidence="3 5" id="KW-1133">Transmembrane helix</keyword>
<dbReference type="PROSITE" id="PS00216">
    <property type="entry name" value="SUGAR_TRANSPORT_1"/>
    <property type="match status" value="1"/>
</dbReference>
<dbReference type="InterPro" id="IPR020846">
    <property type="entry name" value="MFS_dom"/>
</dbReference>
<evidence type="ECO:0000256" key="1">
    <source>
        <dbReference type="ARBA" id="ARBA00004651"/>
    </source>
</evidence>
<dbReference type="PRINTS" id="PR01036">
    <property type="entry name" value="TCRTETB"/>
</dbReference>
<feature type="transmembrane region" description="Helical" evidence="5">
    <location>
        <begin position="330"/>
        <end position="350"/>
    </location>
</feature>
<feature type="transmembrane region" description="Helical" evidence="5">
    <location>
        <begin position="356"/>
        <end position="386"/>
    </location>
</feature>
<feature type="transmembrane region" description="Helical" evidence="5">
    <location>
        <begin position="398"/>
        <end position="419"/>
    </location>
</feature>
<feature type="transmembrane region" description="Helical" evidence="5">
    <location>
        <begin position="195"/>
        <end position="216"/>
    </location>
</feature>
<evidence type="ECO:0000256" key="5">
    <source>
        <dbReference type="SAM" id="Phobius"/>
    </source>
</evidence>
<dbReference type="SUPFAM" id="SSF103473">
    <property type="entry name" value="MFS general substrate transporter"/>
    <property type="match status" value="1"/>
</dbReference>
<feature type="transmembrane region" description="Helical" evidence="5">
    <location>
        <begin position="137"/>
        <end position="158"/>
    </location>
</feature>
<dbReference type="InterPro" id="IPR011701">
    <property type="entry name" value="MFS"/>
</dbReference>
<dbReference type="PROSITE" id="PS50850">
    <property type="entry name" value="MFS"/>
    <property type="match status" value="1"/>
</dbReference>
<dbReference type="PANTHER" id="PTHR42718:SF48">
    <property type="entry name" value="CONSERVED TWO-DOMAIN MEMBRANE PROTEIN-RELATED"/>
    <property type="match status" value="1"/>
</dbReference>
<feature type="transmembrane region" description="Helical" evidence="5">
    <location>
        <begin position="265"/>
        <end position="288"/>
    </location>
</feature>
<reference evidence="7" key="1">
    <citation type="submission" date="2022-01" db="EMBL/GenBank/DDBJ databases">
        <title>Nocardioidaceae gen. sp. A5X3R13.</title>
        <authorList>
            <person name="Lopez Marin M.A."/>
            <person name="Uhlik O."/>
        </authorList>
    </citation>
    <scope>NUCLEOTIDE SEQUENCE</scope>
    <source>
        <strain evidence="7">A5X3R13</strain>
    </source>
</reference>
<dbReference type="Proteomes" id="UP001164390">
    <property type="component" value="Chromosome"/>
</dbReference>
<dbReference type="Gene3D" id="1.20.1720.10">
    <property type="entry name" value="Multidrug resistance protein D"/>
    <property type="match status" value="1"/>
</dbReference>
<evidence type="ECO:0000256" key="4">
    <source>
        <dbReference type="ARBA" id="ARBA00023136"/>
    </source>
</evidence>
<evidence type="ECO:0000313" key="7">
    <source>
        <dbReference type="EMBL" id="UYM03470.1"/>
    </source>
</evidence>
<feature type="transmembrane region" description="Helical" evidence="5">
    <location>
        <begin position="431"/>
        <end position="451"/>
    </location>
</feature>
<keyword evidence="4 5" id="KW-0472">Membrane</keyword>
<feature type="domain" description="Major facilitator superfamily (MFS) profile" evidence="6">
    <location>
        <begin position="11"/>
        <end position="454"/>
    </location>
</feature>
<proteinExistence type="predicted"/>
<accession>A0AA46TE60</accession>
<dbReference type="Gene3D" id="1.20.1250.20">
    <property type="entry name" value="MFS general substrate transporter like domains"/>
    <property type="match status" value="1"/>
</dbReference>
<dbReference type="KEGG" id="sgrg:L0C25_12975"/>
<sequence>MLDSLANYRRTLLVACGGSFLAFLDVTITNLALPDIGRDFDGVAIADLSWVVTLYTVVFAALLAPAGRIADAIGRRRLLAAGMLVFTVASLAAAAAPTYELLLAARAIQGLGAALLLPASLAYVLSDSPPERRPAAIGLWSASAAVAAALGPVVGGILVDVGGWRWLFCINVPIGAWLVYETLRLPRVAGSGAGWPDWAGTTLLGGGVLAVVLGTTQGEAWGWSDPRTLSAVGVGVIACVAAVLRSKAHPRPAVATHLWRSRTYVAANVVSLAFGASLFAWLLVGVLFVTTVWGYTELEAGLAMSPGGVVAAFVGIGVSRAGRRVSPRLLVTAGSVALTLVGVAAGVWLPEEPAFLAYWLPVGLVSGAAVGAVSVGVSSAAALAVAPGDFASATGLNVAIRQIGGAIGVAVLAAVLSSGASPLDLDAYRTVYWLCAAATVVSALAGTLLRLSTMPPATSSGDEAAVARG</sequence>
<dbReference type="CDD" id="cd17321">
    <property type="entry name" value="MFS_MMR_MDR_like"/>
    <property type="match status" value="1"/>
</dbReference>
<dbReference type="Pfam" id="PF07690">
    <property type="entry name" value="MFS_1"/>
    <property type="match status" value="1"/>
</dbReference>
<dbReference type="EMBL" id="CP094970">
    <property type="protein sequence ID" value="UYM03470.1"/>
    <property type="molecule type" value="Genomic_DNA"/>
</dbReference>
<feature type="transmembrane region" description="Helical" evidence="5">
    <location>
        <begin position="228"/>
        <end position="244"/>
    </location>
</feature>
<feature type="transmembrane region" description="Helical" evidence="5">
    <location>
        <begin position="164"/>
        <end position="183"/>
    </location>
</feature>
<evidence type="ECO:0000259" key="6">
    <source>
        <dbReference type="PROSITE" id="PS50850"/>
    </source>
</evidence>
<feature type="transmembrane region" description="Helical" evidence="5">
    <location>
        <begin position="300"/>
        <end position="318"/>
    </location>
</feature>
<evidence type="ECO:0000256" key="2">
    <source>
        <dbReference type="ARBA" id="ARBA00022692"/>
    </source>
</evidence>
<organism evidence="7 8">
    <name type="scientific">Solicola gregarius</name>
    <dbReference type="NCBI Taxonomy" id="2908642"/>
    <lineage>
        <taxon>Bacteria</taxon>
        <taxon>Bacillati</taxon>
        <taxon>Actinomycetota</taxon>
        <taxon>Actinomycetes</taxon>
        <taxon>Propionibacteriales</taxon>
        <taxon>Nocardioidaceae</taxon>
        <taxon>Solicola</taxon>
    </lineage>
</organism>
<dbReference type="GO" id="GO:0022857">
    <property type="term" value="F:transmembrane transporter activity"/>
    <property type="evidence" value="ECO:0007669"/>
    <property type="project" value="InterPro"/>
</dbReference>
<keyword evidence="2 5" id="KW-0812">Transmembrane</keyword>
<dbReference type="InterPro" id="IPR036259">
    <property type="entry name" value="MFS_trans_sf"/>
</dbReference>
<dbReference type="GO" id="GO:0005886">
    <property type="term" value="C:plasma membrane"/>
    <property type="evidence" value="ECO:0007669"/>
    <property type="project" value="UniProtKB-SubCell"/>
</dbReference>
<keyword evidence="8" id="KW-1185">Reference proteome</keyword>
<dbReference type="PANTHER" id="PTHR42718">
    <property type="entry name" value="MAJOR FACILITATOR SUPERFAMILY MULTIDRUG TRANSPORTER MFSC"/>
    <property type="match status" value="1"/>
</dbReference>
<comment type="subcellular location">
    <subcellularLocation>
        <location evidence="1">Cell membrane</location>
        <topology evidence="1">Multi-pass membrane protein</topology>
    </subcellularLocation>
</comment>
<feature type="transmembrane region" description="Helical" evidence="5">
    <location>
        <begin position="12"/>
        <end position="33"/>
    </location>
</feature>
<feature type="transmembrane region" description="Helical" evidence="5">
    <location>
        <begin position="45"/>
        <end position="66"/>
    </location>
</feature>
<protein>
    <submittedName>
        <fullName evidence="7">MFS transporter</fullName>
    </submittedName>
</protein>
<feature type="transmembrane region" description="Helical" evidence="5">
    <location>
        <begin position="103"/>
        <end position="125"/>
    </location>
</feature>
<dbReference type="AlphaFoldDB" id="A0AA46TE60"/>